<gene>
    <name evidence="2" type="primary">nfuA_2</name>
    <name evidence="2" type="ORF">BSF38_04514</name>
</gene>
<dbReference type="Pfam" id="PF01106">
    <property type="entry name" value="NifU"/>
    <property type="match status" value="1"/>
</dbReference>
<dbReference type="GO" id="GO:0016226">
    <property type="term" value="P:iron-sulfur cluster assembly"/>
    <property type="evidence" value="ECO:0007669"/>
    <property type="project" value="InterPro"/>
</dbReference>
<feature type="domain" description="NIF system FeS cluster assembly NifU C-terminal" evidence="1">
    <location>
        <begin position="98"/>
        <end position="157"/>
    </location>
</feature>
<proteinExistence type="predicted"/>
<dbReference type="STRING" id="1387353.BSF38_04514"/>
<dbReference type="PANTHER" id="PTHR11178">
    <property type="entry name" value="IRON-SULFUR CLUSTER SCAFFOLD PROTEIN NFU-RELATED"/>
    <property type="match status" value="1"/>
</dbReference>
<accession>A0A1U7CVN6</accession>
<evidence type="ECO:0000313" key="3">
    <source>
        <dbReference type="Proteomes" id="UP000186309"/>
    </source>
</evidence>
<reference evidence="3" key="1">
    <citation type="submission" date="2016-12" db="EMBL/GenBank/DDBJ databases">
        <title>Comparative genomics of four Isosphaeraceae planctomycetes: a common pool of plasmids and glycoside hydrolase genes.</title>
        <authorList>
            <person name="Ivanova A."/>
        </authorList>
    </citation>
    <scope>NUCLEOTIDE SEQUENCE [LARGE SCALE GENOMIC DNA]</scope>
    <source>
        <strain evidence="3">PX4</strain>
    </source>
</reference>
<dbReference type="RefSeq" id="WP_076349382.1">
    <property type="nucleotide sequence ID" value="NZ_CP019082.1"/>
</dbReference>
<dbReference type="EMBL" id="CP019082">
    <property type="protein sequence ID" value="APW62958.1"/>
    <property type="molecule type" value="Genomic_DNA"/>
</dbReference>
<dbReference type="AlphaFoldDB" id="A0A1U7CVN6"/>
<protein>
    <submittedName>
        <fullName evidence="2">Fe/S biogenesis protein NfuA</fullName>
    </submittedName>
</protein>
<dbReference type="OrthoDB" id="9796965at2"/>
<dbReference type="GO" id="GO:0051536">
    <property type="term" value="F:iron-sulfur cluster binding"/>
    <property type="evidence" value="ECO:0007669"/>
    <property type="project" value="InterPro"/>
</dbReference>
<dbReference type="GO" id="GO:0005506">
    <property type="term" value="F:iron ion binding"/>
    <property type="evidence" value="ECO:0007669"/>
    <property type="project" value="InterPro"/>
</dbReference>
<name>A0A1U7CVN6_9BACT</name>
<dbReference type="SUPFAM" id="SSF117916">
    <property type="entry name" value="Fe-S cluster assembly (FSCA) domain-like"/>
    <property type="match status" value="1"/>
</dbReference>
<keyword evidence="3" id="KW-1185">Reference proteome</keyword>
<dbReference type="InterPro" id="IPR001075">
    <property type="entry name" value="NIF_FeS_clus_asmbl_NifU_C"/>
</dbReference>
<evidence type="ECO:0000313" key="2">
    <source>
        <dbReference type="EMBL" id="APW62958.1"/>
    </source>
</evidence>
<dbReference type="Gene3D" id="3.30.300.130">
    <property type="entry name" value="Fe-S cluster assembly (FSCA)"/>
    <property type="match status" value="1"/>
</dbReference>
<dbReference type="Proteomes" id="UP000186309">
    <property type="component" value="Chromosome"/>
</dbReference>
<dbReference type="KEGG" id="pbor:BSF38_04514"/>
<organism evidence="2 3">
    <name type="scientific">Paludisphaera borealis</name>
    <dbReference type="NCBI Taxonomy" id="1387353"/>
    <lineage>
        <taxon>Bacteria</taxon>
        <taxon>Pseudomonadati</taxon>
        <taxon>Planctomycetota</taxon>
        <taxon>Planctomycetia</taxon>
        <taxon>Isosphaerales</taxon>
        <taxon>Isosphaeraceae</taxon>
        <taxon>Paludisphaera</taxon>
    </lineage>
</organism>
<sequence>MTDRLDGPEFQSRLQRLDALLQDVERLADPAARSQVGEVVRALLELHCAGLESILEHLEAAGEPGAAVLSACARDDMAGGLLLLHGLHPFSLEERVLQALEQVRPVLRSHGGNVEMVGVDGGVVRLRLTGSCHGCASSAVTMKQTIEEAVLGRAPDAVGLEVEGVVDEPETTPDGRRLVVLTGI</sequence>
<dbReference type="InterPro" id="IPR034904">
    <property type="entry name" value="FSCA_dom_sf"/>
</dbReference>
<evidence type="ECO:0000259" key="1">
    <source>
        <dbReference type="Pfam" id="PF01106"/>
    </source>
</evidence>